<organism evidence="8 9">
    <name type="scientific">Daphnia galeata</name>
    <dbReference type="NCBI Taxonomy" id="27404"/>
    <lineage>
        <taxon>Eukaryota</taxon>
        <taxon>Metazoa</taxon>
        <taxon>Ecdysozoa</taxon>
        <taxon>Arthropoda</taxon>
        <taxon>Crustacea</taxon>
        <taxon>Branchiopoda</taxon>
        <taxon>Diplostraca</taxon>
        <taxon>Cladocera</taxon>
        <taxon>Anomopoda</taxon>
        <taxon>Daphniidae</taxon>
        <taxon>Daphnia</taxon>
    </lineage>
</organism>
<dbReference type="EMBL" id="CAKKLH010000046">
    <property type="protein sequence ID" value="CAH0100951.1"/>
    <property type="molecule type" value="Genomic_DNA"/>
</dbReference>
<dbReference type="Proteomes" id="UP000789390">
    <property type="component" value="Unassembled WGS sequence"/>
</dbReference>
<dbReference type="GO" id="GO:0016020">
    <property type="term" value="C:membrane"/>
    <property type="evidence" value="ECO:0007669"/>
    <property type="project" value="UniProtKB-SubCell"/>
</dbReference>
<evidence type="ECO:0000256" key="5">
    <source>
        <dbReference type="ARBA" id="ARBA00023288"/>
    </source>
</evidence>
<proteinExistence type="predicted"/>
<evidence type="ECO:0000256" key="3">
    <source>
        <dbReference type="ARBA" id="ARBA00022707"/>
    </source>
</evidence>
<dbReference type="PANTHER" id="PTHR21258:SF55">
    <property type="entry name" value="FI23523P1"/>
    <property type="match status" value="1"/>
</dbReference>
<feature type="region of interest" description="Disordered" evidence="6">
    <location>
        <begin position="480"/>
        <end position="516"/>
    </location>
</feature>
<evidence type="ECO:0000259" key="7">
    <source>
        <dbReference type="PROSITE" id="PS51064"/>
    </source>
</evidence>
<dbReference type="InterPro" id="IPR038742">
    <property type="entry name" value="FRS2_PTB"/>
</dbReference>
<dbReference type="PROSITE" id="PS51064">
    <property type="entry name" value="IRS_PTB"/>
    <property type="match status" value="1"/>
</dbReference>
<dbReference type="GO" id="GO:0005104">
    <property type="term" value="F:fibroblast growth factor receptor binding"/>
    <property type="evidence" value="ECO:0007669"/>
    <property type="project" value="TreeGrafter"/>
</dbReference>
<dbReference type="GO" id="GO:0005068">
    <property type="term" value="F:transmembrane receptor protein tyrosine kinase adaptor activity"/>
    <property type="evidence" value="ECO:0007669"/>
    <property type="project" value="TreeGrafter"/>
</dbReference>
<dbReference type="InterPro" id="IPR011993">
    <property type="entry name" value="PH-like_dom_sf"/>
</dbReference>
<dbReference type="GO" id="GO:0005737">
    <property type="term" value="C:cytoplasm"/>
    <property type="evidence" value="ECO:0007669"/>
    <property type="project" value="TreeGrafter"/>
</dbReference>
<comment type="subcellular location">
    <subcellularLocation>
        <location evidence="1">Membrane</location>
    </subcellularLocation>
</comment>
<feature type="region of interest" description="Disordered" evidence="6">
    <location>
        <begin position="145"/>
        <end position="168"/>
    </location>
</feature>
<dbReference type="InterPro" id="IPR002404">
    <property type="entry name" value="IRS_PTB"/>
</dbReference>
<evidence type="ECO:0000313" key="8">
    <source>
        <dbReference type="EMBL" id="CAH0100951.1"/>
    </source>
</evidence>
<dbReference type="CDD" id="cd01202">
    <property type="entry name" value="PTB_FRS2"/>
    <property type="match status" value="1"/>
</dbReference>
<dbReference type="InterPro" id="IPR050996">
    <property type="entry name" value="Docking_Protein_DOK"/>
</dbReference>
<keyword evidence="4" id="KW-0472">Membrane</keyword>
<evidence type="ECO:0000256" key="6">
    <source>
        <dbReference type="SAM" id="MobiDB-lite"/>
    </source>
</evidence>
<evidence type="ECO:0000313" key="9">
    <source>
        <dbReference type="Proteomes" id="UP000789390"/>
    </source>
</evidence>
<keyword evidence="5" id="KW-0449">Lipoprotein</keyword>
<name>A0A8J2RBI4_9CRUS</name>
<dbReference type="SMART" id="SM01244">
    <property type="entry name" value="IRS"/>
    <property type="match status" value="1"/>
</dbReference>
<dbReference type="Gene3D" id="2.30.29.30">
    <property type="entry name" value="Pleckstrin-homology domain (PH domain)/Phosphotyrosine-binding domain (PTB)"/>
    <property type="match status" value="1"/>
</dbReference>
<feature type="compositionally biased region" description="Low complexity" evidence="6">
    <location>
        <begin position="214"/>
        <end position="230"/>
    </location>
</feature>
<feature type="region of interest" description="Disordered" evidence="6">
    <location>
        <begin position="206"/>
        <end position="230"/>
    </location>
</feature>
<dbReference type="GO" id="GO:0008543">
    <property type="term" value="P:fibroblast growth factor receptor signaling pathway"/>
    <property type="evidence" value="ECO:0007669"/>
    <property type="project" value="TreeGrafter"/>
</dbReference>
<gene>
    <name evidence="8" type="ORF">DGAL_LOCUS3240</name>
</gene>
<accession>A0A8J2RBI4</accession>
<dbReference type="AlphaFoldDB" id="A0A8J2RBI4"/>
<comment type="caution">
    <text evidence="8">The sequence shown here is derived from an EMBL/GenBank/DDBJ whole genome shotgun (WGS) entry which is preliminary data.</text>
</comment>
<dbReference type="SMART" id="SM00310">
    <property type="entry name" value="PTBI"/>
    <property type="match status" value="1"/>
</dbReference>
<keyword evidence="2" id="KW-0597">Phosphoprotein</keyword>
<dbReference type="SUPFAM" id="SSF50729">
    <property type="entry name" value="PH domain-like"/>
    <property type="match status" value="1"/>
</dbReference>
<feature type="region of interest" description="Disordered" evidence="6">
    <location>
        <begin position="373"/>
        <end position="397"/>
    </location>
</feature>
<dbReference type="OrthoDB" id="6279276at2759"/>
<evidence type="ECO:0000256" key="2">
    <source>
        <dbReference type="ARBA" id="ARBA00022553"/>
    </source>
</evidence>
<dbReference type="Pfam" id="PF02174">
    <property type="entry name" value="IRS"/>
    <property type="match status" value="1"/>
</dbReference>
<feature type="domain" description="IRS-type PTB" evidence="7">
    <location>
        <begin position="36"/>
        <end position="138"/>
    </location>
</feature>
<dbReference type="PANTHER" id="PTHR21258">
    <property type="entry name" value="DOCKING PROTEIN RELATED"/>
    <property type="match status" value="1"/>
</dbReference>
<keyword evidence="3" id="KW-0519">Myristate</keyword>
<keyword evidence="9" id="KW-1185">Reference proteome</keyword>
<sequence>MLLTESSLQPIGLDYKTKLIIMGCVSSKAEHDAVAGFATNANLFQVMNVDDTGRRLCPGQLEVGESDLILYQRGKTPVRWPLRSLRRYGFDAQLFSFECGRRCPTGPGIYAFHCRNAEILFNHVQARVAARHEEQEQLAGVLGANSNHSRSRIRHSMPPRSASSLLFPNSNAAANSNGLVVDRDPDAGADVEENSYLEPIRLAGQQQTGPAVWSPNSRPLSSSSLISSSSSPISPSAAGNLYANNEALLAAAAAAAANNDTGLLHHHLDPSMMMMTGSVTMETVLVPPPVAYANLHHEMNNSGNAVKDPRLMMVVDQDDLSADEADNQQHLYINVGPDAIEAKPRSSDSNHMALPSLKQVNYVLLDLDKGSDSTTTASVTTTTGGGLQANSPEGSLASFPESPHRTMNSIACVSAANPTQMATNSAIADISSMSSAAQAVISAEGYATIDFDRTAALSNAAGLGVAFSNLAGCEEEEQGLRKTRHNSTMVGGSSSSGSSHAVRLLGLNRQTSSVSE</sequence>
<evidence type="ECO:0000256" key="1">
    <source>
        <dbReference type="ARBA" id="ARBA00004370"/>
    </source>
</evidence>
<protein>
    <recommendedName>
        <fullName evidence="7">IRS-type PTB domain-containing protein</fullName>
    </recommendedName>
</protein>
<evidence type="ECO:0000256" key="4">
    <source>
        <dbReference type="ARBA" id="ARBA00023136"/>
    </source>
</evidence>
<reference evidence="8" key="1">
    <citation type="submission" date="2021-11" db="EMBL/GenBank/DDBJ databases">
        <authorList>
            <person name="Schell T."/>
        </authorList>
    </citation>
    <scope>NUCLEOTIDE SEQUENCE</scope>
    <source>
        <strain evidence="8">M5</strain>
    </source>
</reference>
<feature type="compositionally biased region" description="Low complexity" evidence="6">
    <location>
        <begin position="373"/>
        <end position="382"/>
    </location>
</feature>